<dbReference type="AlphaFoldDB" id="A0AAU8JL76"/>
<organism evidence="1">
    <name type="scientific">Planktothricoides raciborskii GIHE-MW2</name>
    <dbReference type="NCBI Taxonomy" id="2792601"/>
    <lineage>
        <taxon>Bacteria</taxon>
        <taxon>Bacillati</taxon>
        <taxon>Cyanobacteriota</taxon>
        <taxon>Cyanophyceae</taxon>
        <taxon>Oscillatoriophycideae</taxon>
        <taxon>Oscillatoriales</taxon>
        <taxon>Oscillatoriaceae</taxon>
        <taxon>Planktothricoides</taxon>
    </lineage>
</organism>
<accession>A0AAU8JL76</accession>
<dbReference type="EMBL" id="CP159837">
    <property type="protein sequence ID" value="XCM38858.1"/>
    <property type="molecule type" value="Genomic_DNA"/>
</dbReference>
<protein>
    <submittedName>
        <fullName evidence="1">Baseplate assembly protein</fullName>
    </submittedName>
</protein>
<dbReference type="NCBIfam" id="TIGR02243">
    <property type="entry name" value="putative baseplate assembly protein"/>
    <property type="match status" value="1"/>
</dbReference>
<name>A0AAU8JL76_9CYAN</name>
<reference evidence="1" key="1">
    <citation type="submission" date="2024-07" db="EMBL/GenBank/DDBJ databases">
        <authorList>
            <person name="Kim Y.J."/>
            <person name="Jeong J.Y."/>
        </authorList>
    </citation>
    <scope>NUCLEOTIDE SEQUENCE</scope>
    <source>
        <strain evidence="1">GIHE-MW2</strain>
    </source>
</reference>
<evidence type="ECO:0000313" key="1">
    <source>
        <dbReference type="EMBL" id="XCM38858.1"/>
    </source>
</evidence>
<proteinExistence type="predicted"/>
<dbReference type="RefSeq" id="WP_054464615.1">
    <property type="nucleotide sequence ID" value="NZ_CP159837.1"/>
</dbReference>
<sequence>MKFDFLPNLPKSDLDDRAFQDLVDECLLRIPRYCPEWTNYNPSDPGITLIELFAWMTDQMFQRFNQVPRRNYVAFLELLGVRLKPPTPAKAYLSFYLSASLPQTYTIPAGTEVATEETSEQPAVVFTTEQPLRIGNPRIRHFLSAPTPEDQPQSLRDRFLGSWTMERDGSWHGQEVPCFNDDPQPGNCFYLVFDSSAPSKGNTLAITFKGSAATTTGINPDNPPRRWEAWNGNFWEPILLQEIDDQTQGFSFSELVRLGGNPLSGADVILHLPQEWPETVFVTYQGRWIRCLYSQPNLSQTGYSSSPRIVGISARSIGGTVEAYQSALIRNEVLGESDGTPGQSYQLQGAPVLPRKSDEYILVTPPGGVPQIWQEVADFADSRPEDLHYTIDSLTGRVQFGPLIRESAHKVEQIQFRRRSQQLPGESIYLPDSANANTVEVSATSGGERQYGAVPSRGSMIQMVAYRVGGGDKGNVQRETITVLKTAVPYVARVVNHQPARDGSNAESLEQAVVRTPRLLRTRNRAVTVEDFETLALEGGDGAIARALCMSAMKKEEAGQVRLLLVPQVDTTRIATEGISPDKFNLSANLEQKVLSYLDERRLLGVQVTCGQPEYVGVSVQTEVALEPEYNHTAAQQQILLELQSALYQFLNPINGGPERRGWPFGRPVYSSDIVTLLQKIAGVRYLGAVQLFELRRQENTWVRFLPREPVINPGPLGLIVSWRNLQLRSGHAISLL</sequence>
<gene>
    <name evidence="1" type="ORF">ABWT76_001734</name>
</gene>
<dbReference type="InterPro" id="IPR011749">
    <property type="entry name" value="CHP02243"/>
</dbReference>